<gene>
    <name evidence="1" type="ORF">FLJC2902T_27120</name>
</gene>
<dbReference type="PATRIC" id="fig|1341181.4.peg.2667"/>
<keyword evidence="2" id="KW-1185">Reference proteome</keyword>
<evidence type="ECO:0000313" key="2">
    <source>
        <dbReference type="Proteomes" id="UP000018004"/>
    </source>
</evidence>
<reference evidence="1 2" key="1">
    <citation type="submission" date="2013-08" db="EMBL/GenBank/DDBJ databases">
        <title>Flavobacterium limnosediminis JC2902 genome sequencing.</title>
        <authorList>
            <person name="Lee K."/>
            <person name="Yi H."/>
            <person name="Park S."/>
            <person name="Chun J."/>
        </authorList>
    </citation>
    <scope>NUCLEOTIDE SEQUENCE [LARGE SCALE GENOMIC DNA]</scope>
    <source>
        <strain evidence="1 2">JC2902</strain>
    </source>
</reference>
<comment type="caution">
    <text evidence="1">The sequence shown here is derived from an EMBL/GenBank/DDBJ whole genome shotgun (WGS) entry which is preliminary data.</text>
</comment>
<dbReference type="EMBL" id="AVGG01000019">
    <property type="protein sequence ID" value="ESU26232.1"/>
    <property type="molecule type" value="Genomic_DNA"/>
</dbReference>
<organism evidence="1 2">
    <name type="scientific">Flavobacterium limnosediminis JC2902</name>
    <dbReference type="NCBI Taxonomy" id="1341181"/>
    <lineage>
        <taxon>Bacteria</taxon>
        <taxon>Pseudomonadati</taxon>
        <taxon>Bacteroidota</taxon>
        <taxon>Flavobacteriia</taxon>
        <taxon>Flavobacteriales</taxon>
        <taxon>Flavobacteriaceae</taxon>
        <taxon>Flavobacterium</taxon>
    </lineage>
</organism>
<sequence length="38" mass="4189">MEYPLALMGAVSFCGAFAEQKIKRTAGKWIANKDQASR</sequence>
<dbReference type="Proteomes" id="UP000018004">
    <property type="component" value="Unassembled WGS sequence"/>
</dbReference>
<accession>V6SJ13</accession>
<evidence type="ECO:0000313" key="1">
    <source>
        <dbReference type="EMBL" id="ESU26232.1"/>
    </source>
</evidence>
<dbReference type="AlphaFoldDB" id="V6SJ13"/>
<protein>
    <submittedName>
        <fullName evidence="1">Uncharacterized protein</fullName>
    </submittedName>
</protein>
<name>V6SJ13_9FLAO</name>
<proteinExistence type="predicted"/>
<dbReference type="STRING" id="1341181.FLJC2902T_27120"/>